<evidence type="ECO:0000256" key="3">
    <source>
        <dbReference type="ARBA" id="ARBA00022741"/>
    </source>
</evidence>
<dbReference type="Gene3D" id="3.40.50.300">
    <property type="entry name" value="P-loop containing nucleotide triphosphate hydrolases"/>
    <property type="match status" value="1"/>
</dbReference>
<comment type="similarity">
    <text evidence="1">Belongs to the ABC transporter superfamily.</text>
</comment>
<dbReference type="InterPro" id="IPR050319">
    <property type="entry name" value="ABC_transp_ATP-bind"/>
</dbReference>
<feature type="compositionally biased region" description="Low complexity" evidence="5">
    <location>
        <begin position="146"/>
        <end position="158"/>
    </location>
</feature>
<sequence length="167" mass="17866">MSEPVLDVKGLRVSYGRGRSTKEVLKDVDVRIDAGETLGLVGESGSGKTTLGRAVLGLAPVSGGTIRFLGSDITRASPRERRAIAPNLQVVFQDPYASLNPAMTIRNILTEPLIAQGMPSKQAGTQVRELLDRVAMPTDSLDRYSRSSPAANASASPSLEHWHSIRS</sequence>
<evidence type="ECO:0000256" key="1">
    <source>
        <dbReference type="ARBA" id="ARBA00005417"/>
    </source>
</evidence>
<keyword evidence="8" id="KW-1185">Reference proteome</keyword>
<evidence type="ECO:0000259" key="6">
    <source>
        <dbReference type="SMART" id="SM00382"/>
    </source>
</evidence>
<dbReference type="Pfam" id="PF00005">
    <property type="entry name" value="ABC_tran"/>
    <property type="match status" value="1"/>
</dbReference>
<reference evidence="8" key="1">
    <citation type="journal article" date="2019" name="Int. J. Syst. Evol. Microbiol.">
        <title>The Global Catalogue of Microorganisms (GCM) 10K type strain sequencing project: providing services to taxonomists for standard genome sequencing and annotation.</title>
        <authorList>
            <consortium name="The Broad Institute Genomics Platform"/>
            <consortium name="The Broad Institute Genome Sequencing Center for Infectious Disease"/>
            <person name="Wu L."/>
            <person name="Ma J."/>
        </authorList>
    </citation>
    <scope>NUCLEOTIDE SEQUENCE [LARGE SCALE GENOMIC DNA]</scope>
    <source>
        <strain evidence="8">NBRC 108728</strain>
    </source>
</reference>
<evidence type="ECO:0000256" key="5">
    <source>
        <dbReference type="SAM" id="MobiDB-lite"/>
    </source>
</evidence>
<keyword evidence="4" id="KW-0067">ATP-binding</keyword>
<dbReference type="InterPro" id="IPR027417">
    <property type="entry name" value="P-loop_NTPase"/>
</dbReference>
<dbReference type="Proteomes" id="UP001321486">
    <property type="component" value="Chromosome"/>
</dbReference>
<accession>A0ABM8GU89</accession>
<keyword evidence="2" id="KW-0813">Transport</keyword>
<dbReference type="SMART" id="SM00382">
    <property type="entry name" value="AAA"/>
    <property type="match status" value="1"/>
</dbReference>
<dbReference type="SUPFAM" id="SSF52540">
    <property type="entry name" value="P-loop containing nucleoside triphosphate hydrolases"/>
    <property type="match status" value="1"/>
</dbReference>
<evidence type="ECO:0000256" key="4">
    <source>
        <dbReference type="ARBA" id="ARBA00022840"/>
    </source>
</evidence>
<evidence type="ECO:0000313" key="8">
    <source>
        <dbReference type="Proteomes" id="UP001321486"/>
    </source>
</evidence>
<evidence type="ECO:0000256" key="2">
    <source>
        <dbReference type="ARBA" id="ARBA00022448"/>
    </source>
</evidence>
<proteinExistence type="inferred from homology"/>
<dbReference type="InterPro" id="IPR003593">
    <property type="entry name" value="AAA+_ATPase"/>
</dbReference>
<dbReference type="InterPro" id="IPR003439">
    <property type="entry name" value="ABC_transporter-like_ATP-bd"/>
</dbReference>
<gene>
    <name evidence="7" type="ORF">GCM10025867_42830</name>
</gene>
<protein>
    <recommendedName>
        <fullName evidence="6">AAA+ ATPase domain-containing protein</fullName>
    </recommendedName>
</protein>
<feature type="region of interest" description="Disordered" evidence="5">
    <location>
        <begin position="141"/>
        <end position="167"/>
    </location>
</feature>
<dbReference type="PANTHER" id="PTHR43776:SF7">
    <property type="entry name" value="D,D-DIPEPTIDE TRANSPORT ATP-BINDING PROTEIN DDPF-RELATED"/>
    <property type="match status" value="1"/>
</dbReference>
<keyword evidence="3" id="KW-0547">Nucleotide-binding</keyword>
<dbReference type="EMBL" id="AP027732">
    <property type="protein sequence ID" value="BDZ52042.1"/>
    <property type="molecule type" value="Genomic_DNA"/>
</dbReference>
<evidence type="ECO:0000313" key="7">
    <source>
        <dbReference type="EMBL" id="BDZ52042.1"/>
    </source>
</evidence>
<name>A0ABM8GU89_9MICO</name>
<dbReference type="PANTHER" id="PTHR43776">
    <property type="entry name" value="TRANSPORT ATP-BINDING PROTEIN"/>
    <property type="match status" value="1"/>
</dbReference>
<organism evidence="7 8">
    <name type="scientific">Frondihabitans sucicola</name>
    <dbReference type="NCBI Taxonomy" id="1268041"/>
    <lineage>
        <taxon>Bacteria</taxon>
        <taxon>Bacillati</taxon>
        <taxon>Actinomycetota</taxon>
        <taxon>Actinomycetes</taxon>
        <taxon>Micrococcales</taxon>
        <taxon>Microbacteriaceae</taxon>
        <taxon>Frondihabitans</taxon>
    </lineage>
</organism>
<feature type="domain" description="AAA+ ATPase" evidence="6">
    <location>
        <begin position="34"/>
        <end position="141"/>
    </location>
</feature>